<dbReference type="EMBL" id="MPSH01000007">
    <property type="protein sequence ID" value="PNH33732.1"/>
    <property type="molecule type" value="Genomic_DNA"/>
</dbReference>
<keyword evidence="2" id="KW-1133">Transmembrane helix</keyword>
<name>A0AA44WN13_VERDA</name>
<dbReference type="AlphaFoldDB" id="A0AA44WN13"/>
<evidence type="ECO:0000313" key="3">
    <source>
        <dbReference type="EMBL" id="PNH33732.1"/>
    </source>
</evidence>
<gene>
    <name evidence="3" type="ORF">BJF96_g2942</name>
</gene>
<protein>
    <submittedName>
        <fullName evidence="3">Uncharacterized protein</fullName>
    </submittedName>
</protein>
<organism evidence="3 4">
    <name type="scientific">Verticillium dahliae</name>
    <name type="common">Verticillium wilt</name>
    <dbReference type="NCBI Taxonomy" id="27337"/>
    <lineage>
        <taxon>Eukaryota</taxon>
        <taxon>Fungi</taxon>
        <taxon>Dikarya</taxon>
        <taxon>Ascomycota</taxon>
        <taxon>Pezizomycotina</taxon>
        <taxon>Sordariomycetes</taxon>
        <taxon>Hypocreomycetidae</taxon>
        <taxon>Glomerellales</taxon>
        <taxon>Plectosphaerellaceae</taxon>
        <taxon>Verticillium</taxon>
    </lineage>
</organism>
<accession>A0AA44WN13</accession>
<evidence type="ECO:0000256" key="1">
    <source>
        <dbReference type="SAM" id="MobiDB-lite"/>
    </source>
</evidence>
<keyword evidence="2" id="KW-0472">Membrane</keyword>
<evidence type="ECO:0000256" key="2">
    <source>
        <dbReference type="SAM" id="Phobius"/>
    </source>
</evidence>
<feature type="transmembrane region" description="Helical" evidence="2">
    <location>
        <begin position="138"/>
        <end position="157"/>
    </location>
</feature>
<dbReference type="Proteomes" id="UP000236305">
    <property type="component" value="Unassembled WGS sequence"/>
</dbReference>
<keyword evidence="2" id="KW-0812">Transmembrane</keyword>
<proteinExistence type="predicted"/>
<feature type="compositionally biased region" description="Basic and acidic residues" evidence="1">
    <location>
        <begin position="27"/>
        <end position="37"/>
    </location>
</feature>
<feature type="region of interest" description="Disordered" evidence="1">
    <location>
        <begin position="19"/>
        <end position="57"/>
    </location>
</feature>
<feature type="transmembrane region" description="Helical" evidence="2">
    <location>
        <begin position="114"/>
        <end position="132"/>
    </location>
</feature>
<reference evidence="3 4" key="1">
    <citation type="submission" date="2017-12" db="EMBL/GenBank/DDBJ databases">
        <title>Comparative genomics yields insights into virulence evolution of Verticillium dahliae.</title>
        <authorList>
            <person name="Fan R."/>
            <person name="Armitage A.D."/>
            <person name="Cascant-Lopez E."/>
            <person name="Sobczyk M."/>
            <person name="Cockerton H.M."/>
            <person name="Harrison R.J."/>
        </authorList>
    </citation>
    <scope>NUCLEOTIDE SEQUENCE [LARGE SCALE GENOMIC DNA]</scope>
    <source>
        <strain evidence="3 4">12008</strain>
    </source>
</reference>
<comment type="caution">
    <text evidence="3">The sequence shown here is derived from an EMBL/GenBank/DDBJ whole genome shotgun (WGS) entry which is preliminary data.</text>
</comment>
<sequence>MEKRALRLEQKCSKLGVMEVPEGEDASEVRDCREHPTRLLQPGMNPGDAPSRQSSPSRDALSKWLLTPSHLSKPHRFSGPGSLSVSTGIWLAVGGIGHCPWTPDWRQSMEVQSVLLVITHFLALGCAAEAWPGCGSPFFSAAVVGFGLVTSWAFLSLTRPYVFQGLFWSLSGLYADLLVRGPRAWARACGKRLAESAVGARASRVRG</sequence>
<evidence type="ECO:0000313" key="4">
    <source>
        <dbReference type="Proteomes" id="UP000236305"/>
    </source>
</evidence>